<protein>
    <submittedName>
        <fullName evidence="2">DUF1127 domain-containing protein</fullName>
    </submittedName>
</protein>
<dbReference type="AlphaFoldDB" id="A0A1Q9B3I9"/>
<comment type="caution">
    <text evidence="2">The sequence shown here is derived from an EMBL/GenBank/DDBJ whole genome shotgun (WGS) entry which is preliminary data.</text>
</comment>
<feature type="domain" description="YjiS-like" evidence="1">
    <location>
        <begin position="3"/>
        <end position="39"/>
    </location>
</feature>
<dbReference type="Pfam" id="PF06568">
    <property type="entry name" value="YjiS-like"/>
    <property type="match status" value="1"/>
</dbReference>
<organism evidence="2 3">
    <name type="scientific">Xaviernesmea oryzae</name>
    <dbReference type="NCBI Taxonomy" id="464029"/>
    <lineage>
        <taxon>Bacteria</taxon>
        <taxon>Pseudomonadati</taxon>
        <taxon>Pseudomonadota</taxon>
        <taxon>Alphaproteobacteria</taxon>
        <taxon>Hyphomicrobiales</taxon>
        <taxon>Rhizobiaceae</taxon>
        <taxon>Rhizobium/Agrobacterium group</taxon>
        <taxon>Xaviernesmea</taxon>
    </lineage>
</organism>
<keyword evidence="3" id="KW-1185">Reference proteome</keyword>
<dbReference type="InterPro" id="IPR009506">
    <property type="entry name" value="YjiS-like"/>
</dbReference>
<reference evidence="2 3" key="1">
    <citation type="submission" date="2016-09" db="EMBL/GenBank/DDBJ databases">
        <title>Rhizobium sp. nov., a novel species isolated from the rice rhizosphere.</title>
        <authorList>
            <person name="Zhao J."/>
            <person name="Zhang X."/>
        </authorList>
    </citation>
    <scope>NUCLEOTIDE SEQUENCE [LARGE SCALE GENOMIC DNA]</scope>
    <source>
        <strain evidence="2 3">1.7048</strain>
    </source>
</reference>
<dbReference type="RefSeq" id="WP_075625428.1">
    <property type="nucleotide sequence ID" value="NZ_FOAM01000025.1"/>
</dbReference>
<evidence type="ECO:0000259" key="1">
    <source>
        <dbReference type="Pfam" id="PF06568"/>
    </source>
</evidence>
<accession>A0A1Q9B3I9</accession>
<evidence type="ECO:0000313" key="3">
    <source>
        <dbReference type="Proteomes" id="UP000186364"/>
    </source>
</evidence>
<gene>
    <name evidence="2" type="ORF">BJF93_12460</name>
</gene>
<name>A0A1Q9B3I9_9HYPH</name>
<dbReference type="EMBL" id="MKIP01000023">
    <property type="protein sequence ID" value="OLP62616.1"/>
    <property type="molecule type" value="Genomic_DNA"/>
</dbReference>
<evidence type="ECO:0000313" key="2">
    <source>
        <dbReference type="EMBL" id="OLP62616.1"/>
    </source>
</evidence>
<proteinExistence type="predicted"/>
<dbReference type="Proteomes" id="UP000186364">
    <property type="component" value="Unassembled WGS sequence"/>
</dbReference>
<sequence>MTFARSFTAWRQYRQTVSELGRMTNRELHDLGIDRTDIHSVARSAAQR</sequence>
<dbReference type="OrthoDB" id="8244198at2"/>